<keyword evidence="2 8" id="KW-0805">Transcription regulation</keyword>
<feature type="compositionally biased region" description="Basic residues" evidence="9">
    <location>
        <begin position="229"/>
        <end position="249"/>
    </location>
</feature>
<dbReference type="GO" id="GO:0003677">
    <property type="term" value="F:DNA binding"/>
    <property type="evidence" value="ECO:0007669"/>
    <property type="project" value="UniProtKB-KW"/>
</dbReference>
<evidence type="ECO:0000256" key="9">
    <source>
        <dbReference type="SAM" id="MobiDB-lite"/>
    </source>
</evidence>
<dbReference type="PRINTS" id="PR00616">
    <property type="entry name" value="CCAATSUBUNTB"/>
</dbReference>
<dbReference type="SMART" id="SM00521">
    <property type="entry name" value="CBF"/>
    <property type="match status" value="1"/>
</dbReference>
<keyword evidence="3 8" id="KW-0238">DNA-binding</keyword>
<gene>
    <name evidence="10" type="ORF">SEVIR_2G394300v2</name>
</gene>
<evidence type="ECO:0000256" key="5">
    <source>
        <dbReference type="ARBA" id="ARBA00023163"/>
    </source>
</evidence>
<name>A0A4U6W2K7_SETVI</name>
<evidence type="ECO:0000313" key="10">
    <source>
        <dbReference type="EMBL" id="TKW35734.1"/>
    </source>
</evidence>
<dbReference type="Pfam" id="PF02045">
    <property type="entry name" value="CBFB_NFYA"/>
    <property type="match status" value="1"/>
</dbReference>
<feature type="region of interest" description="Disordered" evidence="9">
    <location>
        <begin position="83"/>
        <end position="126"/>
    </location>
</feature>
<comment type="similarity">
    <text evidence="8">Belongs to the NFYA/HAP2 subunit family.</text>
</comment>
<accession>A0A4U6W2K7</accession>
<keyword evidence="4" id="KW-0010">Activator</keyword>
<comment type="subcellular location">
    <subcellularLocation>
        <location evidence="1 8">Nucleus</location>
    </subcellularLocation>
</comment>
<dbReference type="InterPro" id="IPR018362">
    <property type="entry name" value="CCAAT-binding_factor_CS"/>
</dbReference>
<comment type="subunit">
    <text evidence="7">Heterotrimeric transcription factor composed of three components, NF-YA, NF-YB and NF-YC. NF-YB and NF-YC must interact and dimerize for NF-YA association and DNA binding.</text>
</comment>
<dbReference type="AlphaFoldDB" id="A0A4U6W2K7"/>
<dbReference type="PROSITE" id="PS00686">
    <property type="entry name" value="NFYA_HAP2_1"/>
    <property type="match status" value="1"/>
</dbReference>
<evidence type="ECO:0000256" key="6">
    <source>
        <dbReference type="ARBA" id="ARBA00023242"/>
    </source>
</evidence>
<dbReference type="OMA" id="KMYDQDS"/>
<keyword evidence="11" id="KW-1185">Reference proteome</keyword>
<evidence type="ECO:0000256" key="3">
    <source>
        <dbReference type="ARBA" id="ARBA00023125"/>
    </source>
</evidence>
<evidence type="ECO:0000256" key="1">
    <source>
        <dbReference type="ARBA" id="ARBA00004123"/>
    </source>
</evidence>
<evidence type="ECO:0000313" key="11">
    <source>
        <dbReference type="Proteomes" id="UP000298652"/>
    </source>
</evidence>
<protein>
    <recommendedName>
        <fullName evidence="8">Nuclear transcription factor Y subunit</fullName>
    </recommendedName>
</protein>
<feature type="compositionally biased region" description="Gly residues" evidence="9">
    <location>
        <begin position="330"/>
        <end position="339"/>
    </location>
</feature>
<dbReference type="GO" id="GO:0016602">
    <property type="term" value="C:CCAAT-binding factor complex"/>
    <property type="evidence" value="ECO:0007669"/>
    <property type="project" value="InterPro"/>
</dbReference>
<keyword evidence="5 8" id="KW-0804">Transcription</keyword>
<proteinExistence type="inferred from homology"/>
<dbReference type="InterPro" id="IPR001289">
    <property type="entry name" value="NFYA"/>
</dbReference>
<evidence type="ECO:0000256" key="2">
    <source>
        <dbReference type="ARBA" id="ARBA00023015"/>
    </source>
</evidence>
<evidence type="ECO:0000256" key="7">
    <source>
        <dbReference type="ARBA" id="ARBA00025911"/>
    </source>
</evidence>
<dbReference type="GO" id="GO:0003700">
    <property type="term" value="F:DNA-binding transcription factor activity"/>
    <property type="evidence" value="ECO:0007669"/>
    <property type="project" value="UniProtKB-UniRule"/>
</dbReference>
<dbReference type="Proteomes" id="UP000298652">
    <property type="component" value="Chromosome 2"/>
</dbReference>
<feature type="compositionally biased region" description="Polar residues" evidence="9">
    <location>
        <begin position="90"/>
        <end position="116"/>
    </location>
</feature>
<dbReference type="PROSITE" id="PS51152">
    <property type="entry name" value="NFYA_HAP2_2"/>
    <property type="match status" value="1"/>
</dbReference>
<feature type="region of interest" description="Disordered" evidence="9">
    <location>
        <begin position="225"/>
        <end position="339"/>
    </location>
</feature>
<keyword evidence="6 8" id="KW-0539">Nucleus</keyword>
<organism evidence="10 11">
    <name type="scientific">Setaria viridis</name>
    <name type="common">Green bristlegrass</name>
    <name type="synonym">Setaria italica subsp. viridis</name>
    <dbReference type="NCBI Taxonomy" id="4556"/>
    <lineage>
        <taxon>Eukaryota</taxon>
        <taxon>Viridiplantae</taxon>
        <taxon>Streptophyta</taxon>
        <taxon>Embryophyta</taxon>
        <taxon>Tracheophyta</taxon>
        <taxon>Spermatophyta</taxon>
        <taxon>Magnoliopsida</taxon>
        <taxon>Liliopsida</taxon>
        <taxon>Poales</taxon>
        <taxon>Poaceae</taxon>
        <taxon>PACMAD clade</taxon>
        <taxon>Panicoideae</taxon>
        <taxon>Panicodae</taxon>
        <taxon>Paniceae</taxon>
        <taxon>Cenchrinae</taxon>
        <taxon>Setaria</taxon>
    </lineage>
</organism>
<dbReference type="PANTHER" id="PTHR12632">
    <property type="entry name" value="TRANSCRIPTION FACTOR NF-Y ALPHA-RELATED"/>
    <property type="match status" value="1"/>
</dbReference>
<feature type="compositionally biased region" description="Polar residues" evidence="9">
    <location>
        <begin position="257"/>
        <end position="287"/>
    </location>
</feature>
<dbReference type="EMBL" id="CM016553">
    <property type="protein sequence ID" value="TKW35734.1"/>
    <property type="molecule type" value="Genomic_DNA"/>
</dbReference>
<evidence type="ECO:0000256" key="8">
    <source>
        <dbReference type="RuleBase" id="RU367155"/>
    </source>
</evidence>
<comment type="function">
    <text evidence="8">Component of the sequence-specific heterotrimeric transcription factor (NF-Y) which specifically recognizes a 5'-CCAAT-3' box motif found in the promoters of its target genes.</text>
</comment>
<evidence type="ECO:0000256" key="4">
    <source>
        <dbReference type="ARBA" id="ARBA00023159"/>
    </source>
</evidence>
<feature type="compositionally biased region" description="Low complexity" evidence="9">
    <location>
        <begin position="288"/>
        <end position="307"/>
    </location>
</feature>
<dbReference type="Gramene" id="TKW35734">
    <property type="protein sequence ID" value="TKW35734"/>
    <property type="gene ID" value="SEVIR_2G394300v2"/>
</dbReference>
<reference evidence="10" key="1">
    <citation type="submission" date="2019-03" db="EMBL/GenBank/DDBJ databases">
        <title>WGS assembly of Setaria viridis.</title>
        <authorList>
            <person name="Huang P."/>
            <person name="Jenkins J."/>
            <person name="Grimwood J."/>
            <person name="Barry K."/>
            <person name="Healey A."/>
            <person name="Mamidi S."/>
            <person name="Sreedasyam A."/>
            <person name="Shu S."/>
            <person name="Feldman M."/>
            <person name="Wu J."/>
            <person name="Yu Y."/>
            <person name="Chen C."/>
            <person name="Johnson J."/>
            <person name="Rokhsar D."/>
            <person name="Baxter I."/>
            <person name="Schmutz J."/>
            <person name="Brutnell T."/>
            <person name="Kellogg E."/>
        </authorList>
    </citation>
    <scope>NUCLEOTIDE SEQUENCE [LARGE SCALE GENOMIC DNA]</scope>
</reference>
<sequence>MAALLSAPGVASCSPWLICLTLAQRLIRLIFFFNPATADVFPFSFRGFIHHISVKDHPVHPMSKSNHGVLSGNDHEMKHLGHKIHDRDSSSGSGQSHQEASAVSETSLNEHTSIQSDNDEGHGKHNQFTVKPVLSMGKQGSAFSPPKLDYNASFACVPYTADAYYGGVLTGYPPHAVVHPQQNQTTNAPVVLPVEPAAEEPIYVNAKQYHAILRRRQTRAKLEAQNKLVKGRKPYLHESRHRHAMKRARGSGGRFLNTKQLQEQNQQHQASGGSSCSKVIGNTISSQSDPNPTTPSAPASSDTASASRANQDRTCFPSVGFRPAMNFSEQGGGSAKLVR</sequence>
<dbReference type="Gene3D" id="6.10.250.2430">
    <property type="match status" value="1"/>
</dbReference>